<feature type="region of interest" description="Disordered" evidence="1">
    <location>
        <begin position="12"/>
        <end position="37"/>
    </location>
</feature>
<feature type="region of interest" description="Disordered" evidence="1">
    <location>
        <begin position="109"/>
        <end position="130"/>
    </location>
</feature>
<keyword evidence="3" id="KW-1185">Reference proteome</keyword>
<protein>
    <submittedName>
        <fullName evidence="2">Uncharacterized protein</fullName>
    </submittedName>
</protein>
<evidence type="ECO:0000256" key="1">
    <source>
        <dbReference type="SAM" id="MobiDB-lite"/>
    </source>
</evidence>
<organism evidence="2 3">
    <name type="scientific">Caerostris darwini</name>
    <dbReference type="NCBI Taxonomy" id="1538125"/>
    <lineage>
        <taxon>Eukaryota</taxon>
        <taxon>Metazoa</taxon>
        <taxon>Ecdysozoa</taxon>
        <taxon>Arthropoda</taxon>
        <taxon>Chelicerata</taxon>
        <taxon>Arachnida</taxon>
        <taxon>Araneae</taxon>
        <taxon>Araneomorphae</taxon>
        <taxon>Entelegynae</taxon>
        <taxon>Araneoidea</taxon>
        <taxon>Araneidae</taxon>
        <taxon>Caerostris</taxon>
    </lineage>
</organism>
<evidence type="ECO:0000313" key="2">
    <source>
        <dbReference type="EMBL" id="GIY57839.1"/>
    </source>
</evidence>
<gene>
    <name evidence="2" type="ORF">CDAR_316551</name>
</gene>
<evidence type="ECO:0000313" key="3">
    <source>
        <dbReference type="Proteomes" id="UP001054837"/>
    </source>
</evidence>
<proteinExistence type="predicted"/>
<dbReference type="EMBL" id="BPLQ01011427">
    <property type="protein sequence ID" value="GIY57839.1"/>
    <property type="molecule type" value="Genomic_DNA"/>
</dbReference>
<name>A0AAV4UJF0_9ARAC</name>
<dbReference type="Proteomes" id="UP001054837">
    <property type="component" value="Unassembled WGS sequence"/>
</dbReference>
<reference evidence="2 3" key="1">
    <citation type="submission" date="2021-06" db="EMBL/GenBank/DDBJ databases">
        <title>Caerostris darwini draft genome.</title>
        <authorList>
            <person name="Kono N."/>
            <person name="Arakawa K."/>
        </authorList>
    </citation>
    <scope>NUCLEOTIDE SEQUENCE [LARGE SCALE GENOMIC DNA]</scope>
</reference>
<dbReference type="AlphaFoldDB" id="A0AAV4UJF0"/>
<sequence length="154" mass="17973">MAHKRQLLLDLKSDGGNSSHCHHQKKQPLPIQRQIRSGKTAASPFTILIRGLDLHTPRCKNSTPKNGFPHHWQHVCPGNCPDVRTSVPRPFQKGYCRTPGLLDKRRIAGTFERSSVQTRPQGDRSSFDRSDNEYWKDCHIWRWFWLILIRLQQK</sequence>
<comment type="caution">
    <text evidence="2">The sequence shown here is derived from an EMBL/GenBank/DDBJ whole genome shotgun (WGS) entry which is preliminary data.</text>
</comment>
<feature type="compositionally biased region" description="Basic and acidic residues" evidence="1">
    <location>
        <begin position="121"/>
        <end position="130"/>
    </location>
</feature>
<accession>A0AAV4UJF0</accession>